<dbReference type="Proteomes" id="UP000239590">
    <property type="component" value="Unassembled WGS sequence"/>
</dbReference>
<evidence type="ECO:0000313" key="3">
    <source>
        <dbReference type="EMBL" id="PQA58203.1"/>
    </source>
</evidence>
<evidence type="ECO:0000256" key="1">
    <source>
        <dbReference type="ARBA" id="ARBA00022729"/>
    </source>
</evidence>
<feature type="domain" description="ASPIC/UnbV" evidence="2">
    <location>
        <begin position="538"/>
        <end position="604"/>
    </location>
</feature>
<dbReference type="AlphaFoldDB" id="A0A2S7IKC0"/>
<dbReference type="EMBL" id="PTRA01000001">
    <property type="protein sequence ID" value="PQA58203.1"/>
    <property type="molecule type" value="Genomic_DNA"/>
</dbReference>
<evidence type="ECO:0000259" key="2">
    <source>
        <dbReference type="Pfam" id="PF07593"/>
    </source>
</evidence>
<reference evidence="4" key="1">
    <citation type="submission" date="2018-02" db="EMBL/GenBank/DDBJ databases">
        <title>Genome sequencing of Solimonas sp. HR-BB.</title>
        <authorList>
            <person name="Lee Y."/>
            <person name="Jeon C.O."/>
        </authorList>
    </citation>
    <scope>NUCLEOTIDE SEQUENCE [LARGE SCALE GENOMIC DNA]</scope>
    <source>
        <strain evidence="4">HR-U</strain>
    </source>
</reference>
<sequence length="1107" mass="122685">MTSDFLCLIERRMVNSPFLTFLSRLRMKYWIFGCLLVFLVACQRSERKPAYVAPENPVFVHLSTAATGLDFRNQLPRLDSLYLDFPADSARQENFLRLAERLLGAGGVGAGDLNNDGLPDLFFTASDGKNRLYLNRGGWRFEDVTEAAGLTGNGQWSAGVSLADVNADGWLDLYVCHFGANARNELFIHSGTLSDQGVPIFTEQAQQLGLQNERQAVQAVFFDYDLDGDLDCLVANNFQASPDSTKEWPNGPDRLYQNEKGVFIDVSEKAGFRSARFSTGIAVADFNGDQWPDVALSRDFPENDVSYINQQKGSFAETYPFAHTPERSLGLAAADLDNDAYTDLFTASVLSDDAIRRRTQARFGNNQRALPTVGHNTLQRNEGQFSERAWLSGVAATDVSHSGLILDLDTDGWKDLFVPNGLMRDTRNLDFLEKLSKAGSRLSLKTLLRMMPSVTQSSFAFLNQKDFAFENQAIRLGLGEPSFSNGAAYADVDNDGDLDLIINQMGKPASLYRNDFDEAQKIQSLKIKFKGPAGNPFGYGAEIRVFTGELQQKFSLQPNQGYQSSQEPILQVGLGSAQQADSIVVYWPGFKMQVLRAVTANQTLVMEASEARDKVGSTVPKTNRMLTDVTAELFPKEIRHQEDSFDDLLSQPYLPRTLSKEGPKLAQGDVNGDGLIDVFLTGVQGQAGQLLLQTSKGTFLPSNQPAFLENQYREEVAALFLDVEGDKDLDLVVASGGNQSADSSWVRLYLNDGKGNFTLATNQMPTVSLNASCLAAADFDKDGDLDLFVGARSVPGSYGVTPKSYLFRNEKGVFKEDTPEILSRIGLVTDATWQDLDSDGMPDLVVVGEWMPITIFYNRRGKFTYSHNQTIPNSEGWWTALQKADLDGDGDMDFVVGNWGLNSEYKASYERPLYLQINDFDRNNSIDALLTLAERDGEQYPLDTKDEWKQQLPGWNSPFPSNSAFAEKSFHQLITNAQRRGTLEKKAVEFRSSVLINEGRGNFTLRPLPSVAQQSPVFAIAIHDFTKDGKPDILLGGNLWGMPPTRGRLDASRGTLLVQDSSLIFKEHHAGKGFFNGQVRGFTLVSVQQKYRLFVGRNKGKLQAFAF</sequence>
<evidence type="ECO:0000313" key="4">
    <source>
        <dbReference type="Proteomes" id="UP000239590"/>
    </source>
</evidence>
<name>A0A2S7IKC0_9BACT</name>
<protein>
    <recommendedName>
        <fullName evidence="2">ASPIC/UnbV domain-containing protein</fullName>
    </recommendedName>
</protein>
<dbReference type="InterPro" id="IPR011519">
    <property type="entry name" value="UnbV_ASPIC"/>
</dbReference>
<accession>A0A2S7IKC0</accession>
<dbReference type="SUPFAM" id="SSF69318">
    <property type="entry name" value="Integrin alpha N-terminal domain"/>
    <property type="match status" value="3"/>
</dbReference>
<organism evidence="3 4">
    <name type="scientific">Siphonobacter curvatus</name>
    <dbReference type="NCBI Taxonomy" id="2094562"/>
    <lineage>
        <taxon>Bacteria</taxon>
        <taxon>Pseudomonadati</taxon>
        <taxon>Bacteroidota</taxon>
        <taxon>Cytophagia</taxon>
        <taxon>Cytophagales</taxon>
        <taxon>Cytophagaceae</taxon>
        <taxon>Siphonobacter</taxon>
    </lineage>
</organism>
<dbReference type="Pfam" id="PF07593">
    <property type="entry name" value="UnbV_ASPIC"/>
    <property type="match status" value="1"/>
</dbReference>
<proteinExistence type="predicted"/>
<dbReference type="PANTHER" id="PTHR16026">
    <property type="entry name" value="CARTILAGE ACIDIC PROTEIN 1"/>
    <property type="match status" value="1"/>
</dbReference>
<keyword evidence="4" id="KW-1185">Reference proteome</keyword>
<dbReference type="InterPro" id="IPR013517">
    <property type="entry name" value="FG-GAP"/>
</dbReference>
<dbReference type="InterPro" id="IPR027039">
    <property type="entry name" value="Crtac1"/>
</dbReference>
<dbReference type="Gene3D" id="2.130.10.130">
    <property type="entry name" value="Integrin alpha, N-terminal"/>
    <property type="match status" value="3"/>
</dbReference>
<gene>
    <name evidence="3" type="ORF">C5O19_00560</name>
</gene>
<dbReference type="OrthoDB" id="937114at2"/>
<dbReference type="PANTHER" id="PTHR16026:SF0">
    <property type="entry name" value="CARTILAGE ACIDIC PROTEIN 1"/>
    <property type="match status" value="1"/>
</dbReference>
<keyword evidence="1" id="KW-0732">Signal</keyword>
<comment type="caution">
    <text evidence="3">The sequence shown here is derived from an EMBL/GenBank/DDBJ whole genome shotgun (WGS) entry which is preliminary data.</text>
</comment>
<dbReference type="Pfam" id="PF13517">
    <property type="entry name" value="FG-GAP_3"/>
    <property type="match status" value="4"/>
</dbReference>
<dbReference type="InterPro" id="IPR028994">
    <property type="entry name" value="Integrin_alpha_N"/>
</dbReference>